<dbReference type="FunFam" id="3.30.1380.20:FF:000002">
    <property type="entry name" value="Trafficking protein particle complex subunit"/>
    <property type="match status" value="1"/>
</dbReference>
<evidence type="ECO:0000256" key="5">
    <source>
        <dbReference type="ARBA" id="ARBA00022892"/>
    </source>
</evidence>
<proteinExistence type="inferred from homology"/>
<keyword evidence="5 7" id="KW-0931">ER-Golgi transport</keyword>
<evidence type="ECO:0000256" key="3">
    <source>
        <dbReference type="ARBA" id="ARBA00022448"/>
    </source>
</evidence>
<dbReference type="PANTHER" id="PTHR20902:SF0">
    <property type="entry name" value="TRAFFICKING PROTEIN PARTICLE COMPLEX SUBUNIT 5"/>
    <property type="match status" value="1"/>
</dbReference>
<dbReference type="InterPro" id="IPR024096">
    <property type="entry name" value="NO_sig/Golgi_transp_ligand-bd"/>
</dbReference>
<protein>
    <recommendedName>
        <fullName evidence="7">Trafficking protein particle complex subunit</fullName>
    </recommendedName>
</protein>
<keyword evidence="3 7" id="KW-0813">Transport</keyword>
<evidence type="ECO:0000256" key="4">
    <source>
        <dbReference type="ARBA" id="ARBA00022824"/>
    </source>
</evidence>
<organism evidence="8">
    <name type="scientific">Tetraselmis chuii</name>
    <dbReference type="NCBI Taxonomy" id="63592"/>
    <lineage>
        <taxon>Eukaryota</taxon>
        <taxon>Viridiplantae</taxon>
        <taxon>Chlorophyta</taxon>
        <taxon>core chlorophytes</taxon>
        <taxon>Chlorodendrophyceae</taxon>
        <taxon>Chlorodendrales</taxon>
        <taxon>Chlorodendraceae</taxon>
        <taxon>Tetraselmis</taxon>
    </lineage>
</organism>
<evidence type="ECO:0000256" key="1">
    <source>
        <dbReference type="ARBA" id="ARBA00004240"/>
    </source>
</evidence>
<evidence type="ECO:0000256" key="6">
    <source>
        <dbReference type="ARBA" id="ARBA00023034"/>
    </source>
</evidence>
<dbReference type="GO" id="GO:1990071">
    <property type="term" value="C:TRAPPII protein complex"/>
    <property type="evidence" value="ECO:0007669"/>
    <property type="project" value="TreeGrafter"/>
</dbReference>
<dbReference type="CDD" id="cd14943">
    <property type="entry name" value="TRAPPC5_Trs31"/>
    <property type="match status" value="1"/>
</dbReference>
<dbReference type="GO" id="GO:0005783">
    <property type="term" value="C:endoplasmic reticulum"/>
    <property type="evidence" value="ECO:0007669"/>
    <property type="project" value="UniProtKB-SubCell"/>
</dbReference>
<dbReference type="PIRSF" id="PIRSF017479">
    <property type="entry name" value="TRAPP_I_complex_Trs31"/>
    <property type="match status" value="1"/>
</dbReference>
<comment type="subcellular location">
    <subcellularLocation>
        <location evidence="1">Endoplasmic reticulum</location>
    </subcellularLocation>
    <subcellularLocation>
        <location evidence="7">Golgi apparatus</location>
        <location evidence="7">cis-Golgi network</location>
    </subcellularLocation>
</comment>
<dbReference type="Gene3D" id="3.30.1380.20">
    <property type="entry name" value="Trafficking protein particle complex subunit 3"/>
    <property type="match status" value="1"/>
</dbReference>
<comment type="subunit">
    <text evidence="7">Part of the multisubunit TRAPP (transport protein particle) complex.</text>
</comment>
<accession>A0A7S1SV93</accession>
<dbReference type="SUPFAM" id="SSF111126">
    <property type="entry name" value="Ligand-binding domain in the NO signalling and Golgi transport"/>
    <property type="match status" value="1"/>
</dbReference>
<gene>
    <name evidence="8" type="ORF">TCHU04912_LOCUS11518</name>
</gene>
<dbReference type="Pfam" id="PF04051">
    <property type="entry name" value="TRAPP"/>
    <property type="match status" value="1"/>
</dbReference>
<dbReference type="EMBL" id="HBGG01022191">
    <property type="protein sequence ID" value="CAD9209279.1"/>
    <property type="molecule type" value="Transcribed_RNA"/>
</dbReference>
<evidence type="ECO:0000313" key="8">
    <source>
        <dbReference type="EMBL" id="CAD9209279.1"/>
    </source>
</evidence>
<dbReference type="AlphaFoldDB" id="A0A7S1SV93"/>
<dbReference type="GO" id="GO:1990070">
    <property type="term" value="C:TRAPPI protein complex"/>
    <property type="evidence" value="ECO:0007669"/>
    <property type="project" value="TreeGrafter"/>
</dbReference>
<dbReference type="PANTHER" id="PTHR20902">
    <property type="entry name" value="41-2 PROTEIN ANTIGEN-RELATED"/>
    <property type="match status" value="1"/>
</dbReference>
<dbReference type="InterPro" id="IPR016696">
    <property type="entry name" value="TRAPP-I_su5"/>
</dbReference>
<evidence type="ECO:0000256" key="2">
    <source>
        <dbReference type="ARBA" id="ARBA00006218"/>
    </source>
</evidence>
<evidence type="ECO:0000256" key="7">
    <source>
        <dbReference type="PIRNR" id="PIRNR017479"/>
    </source>
</evidence>
<name>A0A7S1SV93_9CHLO</name>
<dbReference type="GO" id="GO:0006888">
    <property type="term" value="P:endoplasmic reticulum to Golgi vesicle-mediated transport"/>
    <property type="evidence" value="ECO:0007669"/>
    <property type="project" value="TreeGrafter"/>
</dbReference>
<dbReference type="InterPro" id="IPR007194">
    <property type="entry name" value="TRAPP_component"/>
</dbReference>
<sequence>MSSRPARVLNIVDRSLPKGKNEVSLSAFAFLFSELVQYSQQNVTHIGELEKKLEEAGHGIGVRLLEVLCFRDRQCRREIRLLDLLKFIHTNVWRCCFNKPADSLEQGNDADDEFMISDKDLLVNKFISVPKDYGQLNCGAFVAGIVKGVLDSAGFPSRVSAHFVPVAGSERPKTTILMKFDAATMKREARMG</sequence>
<reference evidence="8" key="1">
    <citation type="submission" date="2021-01" db="EMBL/GenBank/DDBJ databases">
        <authorList>
            <person name="Corre E."/>
            <person name="Pelletier E."/>
            <person name="Niang G."/>
            <person name="Scheremetjew M."/>
            <person name="Finn R."/>
            <person name="Kale V."/>
            <person name="Holt S."/>
            <person name="Cochrane G."/>
            <person name="Meng A."/>
            <person name="Brown T."/>
            <person name="Cohen L."/>
        </authorList>
    </citation>
    <scope>NUCLEOTIDE SEQUENCE</scope>
    <source>
        <strain evidence="8">PLY429</strain>
    </source>
</reference>
<keyword evidence="4 7" id="KW-0256">Endoplasmic reticulum</keyword>
<comment type="similarity">
    <text evidence="2 7">Belongs to the TRAPP small subunits family. BET3 subfamily.</text>
</comment>
<keyword evidence="6 7" id="KW-0333">Golgi apparatus</keyword>
<dbReference type="GO" id="GO:1990072">
    <property type="term" value="C:TRAPPIII protein complex"/>
    <property type="evidence" value="ECO:0007669"/>
    <property type="project" value="TreeGrafter"/>
</dbReference>